<dbReference type="GeneID" id="33563292"/>
<dbReference type="Proteomes" id="UP000193648">
    <property type="component" value="Unassembled WGS sequence"/>
</dbReference>
<organism evidence="5 6">
    <name type="scientific">Lobosporangium transversale</name>
    <dbReference type="NCBI Taxonomy" id="64571"/>
    <lineage>
        <taxon>Eukaryota</taxon>
        <taxon>Fungi</taxon>
        <taxon>Fungi incertae sedis</taxon>
        <taxon>Mucoromycota</taxon>
        <taxon>Mortierellomycotina</taxon>
        <taxon>Mortierellomycetes</taxon>
        <taxon>Mortierellales</taxon>
        <taxon>Mortierellaceae</taxon>
        <taxon>Lobosporangium</taxon>
    </lineage>
</organism>
<keyword evidence="6" id="KW-1185">Reference proteome</keyword>
<dbReference type="EMBL" id="MCFF01000015">
    <property type="protein sequence ID" value="ORZ18382.1"/>
    <property type="molecule type" value="Genomic_DNA"/>
</dbReference>
<dbReference type="SMART" id="SM00707">
    <property type="entry name" value="RPEL"/>
    <property type="match status" value="2"/>
</dbReference>
<proteinExistence type="predicted"/>
<evidence type="ECO:0000313" key="6">
    <source>
        <dbReference type="Proteomes" id="UP000193648"/>
    </source>
</evidence>
<keyword evidence="2" id="KW-0677">Repeat</keyword>
<comment type="subcellular location">
    <subcellularLocation>
        <location evidence="1">Nucleus</location>
    </subcellularLocation>
</comment>
<gene>
    <name evidence="5" type="ORF">BCR41DRAFT_321764</name>
</gene>
<feature type="repeat" description="RPEL" evidence="4">
    <location>
        <begin position="12"/>
        <end position="37"/>
    </location>
</feature>
<dbReference type="STRING" id="64571.A0A1Y2GQ17"/>
<feature type="repeat" description="RPEL" evidence="4">
    <location>
        <begin position="56"/>
        <end position="79"/>
    </location>
</feature>
<dbReference type="RefSeq" id="XP_021882177.1">
    <property type="nucleotide sequence ID" value="XM_022021448.1"/>
</dbReference>
<protein>
    <recommendedName>
        <fullName evidence="7">RPEL repeat protein</fullName>
    </recommendedName>
</protein>
<evidence type="ECO:0000313" key="5">
    <source>
        <dbReference type="EMBL" id="ORZ18382.1"/>
    </source>
</evidence>
<evidence type="ECO:0000256" key="4">
    <source>
        <dbReference type="PROSITE-ProRule" id="PRU00401"/>
    </source>
</evidence>
<keyword evidence="3" id="KW-0539">Nucleus</keyword>
<evidence type="ECO:0000256" key="2">
    <source>
        <dbReference type="ARBA" id="ARBA00022737"/>
    </source>
</evidence>
<dbReference type="Gene3D" id="6.10.150.10">
    <property type="match status" value="1"/>
</dbReference>
<evidence type="ECO:0000256" key="1">
    <source>
        <dbReference type="ARBA" id="ARBA00004123"/>
    </source>
</evidence>
<dbReference type="GO" id="GO:0045944">
    <property type="term" value="P:positive regulation of transcription by RNA polymerase II"/>
    <property type="evidence" value="ECO:0007669"/>
    <property type="project" value="TreeGrafter"/>
</dbReference>
<name>A0A1Y2GQ17_9FUNG</name>
<comment type="caution">
    <text evidence="5">The sequence shown here is derived from an EMBL/GenBank/DDBJ whole genome shotgun (WGS) entry which is preliminary data.</text>
</comment>
<dbReference type="OrthoDB" id="197676at2759"/>
<evidence type="ECO:0000256" key="3">
    <source>
        <dbReference type="ARBA" id="ARBA00023242"/>
    </source>
</evidence>
<dbReference type="PANTHER" id="PTHR22793:SF12">
    <property type="entry name" value="MYOCARDIN-RELATED TRANSCRIPTION FACTOR, ISOFORM H"/>
    <property type="match status" value="1"/>
</dbReference>
<evidence type="ECO:0008006" key="7">
    <source>
        <dbReference type="Google" id="ProtNLM"/>
    </source>
</evidence>
<dbReference type="InParanoid" id="A0A1Y2GQ17"/>
<dbReference type="GO" id="GO:0003713">
    <property type="term" value="F:transcription coactivator activity"/>
    <property type="evidence" value="ECO:0007669"/>
    <property type="project" value="TreeGrafter"/>
</dbReference>
<dbReference type="Pfam" id="PF02755">
    <property type="entry name" value="RPEL"/>
    <property type="match status" value="2"/>
</dbReference>
<dbReference type="AlphaFoldDB" id="A0A1Y2GQ17"/>
<dbReference type="InterPro" id="IPR043451">
    <property type="entry name" value="Myocardin-like"/>
</dbReference>
<dbReference type="PANTHER" id="PTHR22793">
    <property type="entry name" value="MYOCARDIN-RELATED TRANSCRIPTION FACTOR-RELATED"/>
    <property type="match status" value="1"/>
</dbReference>
<reference evidence="5 6" key="1">
    <citation type="submission" date="2016-07" db="EMBL/GenBank/DDBJ databases">
        <title>Pervasive Adenine N6-methylation of Active Genes in Fungi.</title>
        <authorList>
            <consortium name="DOE Joint Genome Institute"/>
            <person name="Mondo S.J."/>
            <person name="Dannebaum R.O."/>
            <person name="Kuo R.C."/>
            <person name="Labutti K."/>
            <person name="Haridas S."/>
            <person name="Kuo A."/>
            <person name="Salamov A."/>
            <person name="Ahrendt S.R."/>
            <person name="Lipzen A."/>
            <person name="Sullivan W."/>
            <person name="Andreopoulos W.B."/>
            <person name="Clum A."/>
            <person name="Lindquist E."/>
            <person name="Daum C."/>
            <person name="Ramamoorthy G.K."/>
            <person name="Gryganskyi A."/>
            <person name="Culley D."/>
            <person name="Magnuson J.K."/>
            <person name="James T.Y."/>
            <person name="O'Malley M.A."/>
            <person name="Stajich J.E."/>
            <person name="Spatafora J.W."/>
            <person name="Visel A."/>
            <person name="Grigoriev I.V."/>
        </authorList>
    </citation>
    <scope>NUCLEOTIDE SEQUENCE [LARGE SCALE GENOMIC DNA]</scope>
    <source>
        <strain evidence="5 6">NRRL 3116</strain>
    </source>
</reference>
<dbReference type="InterPro" id="IPR004018">
    <property type="entry name" value="RPEL_repeat"/>
</dbReference>
<sequence length="79" mass="9217">MADNTDKTRASEELETFLKHRPDREELVEKNILKDSHVAPALQRKEEELKRSQLEDLLNTKITQRPTVEALVEKHILEA</sequence>
<dbReference type="PROSITE" id="PS51073">
    <property type="entry name" value="RPEL"/>
    <property type="match status" value="2"/>
</dbReference>
<accession>A0A1Y2GQ17</accession>
<dbReference type="GO" id="GO:0005634">
    <property type="term" value="C:nucleus"/>
    <property type="evidence" value="ECO:0007669"/>
    <property type="project" value="UniProtKB-SubCell"/>
</dbReference>